<evidence type="ECO:0000313" key="7">
    <source>
        <dbReference type="Proteomes" id="UP001530400"/>
    </source>
</evidence>
<dbReference type="EMBL" id="JALLPJ020000440">
    <property type="protein sequence ID" value="KAL3792010.1"/>
    <property type="molecule type" value="Genomic_DNA"/>
</dbReference>
<evidence type="ECO:0000259" key="5">
    <source>
        <dbReference type="Pfam" id="PF00248"/>
    </source>
</evidence>
<reference evidence="6 7" key="1">
    <citation type="submission" date="2024-10" db="EMBL/GenBank/DDBJ databases">
        <title>Updated reference genomes for cyclostephanoid diatoms.</title>
        <authorList>
            <person name="Roberts W.R."/>
            <person name="Alverson A.J."/>
        </authorList>
    </citation>
    <scope>NUCLEOTIDE SEQUENCE [LARGE SCALE GENOMIC DNA]</scope>
    <source>
        <strain evidence="6 7">AJA010-31</strain>
    </source>
</reference>
<sequence length="334" mass="36177">MNLVKASLTLLSIGIGSTITSALQLPSSEVSRRTVISTIASTSSAAVVSGSIPPFAVAAEAIGGPSVLLNSNNKKKFPLASFGLQIYNDDTAYKLTLTALEAGYRNFFASVLAGNQKGFAKAIKAAGIPRDELYICGTVLSNRVDKETAAYRKTKQGCLENMEAMAAGNIERLDMIMLDYPGPNDESIRGQWRAFEEMKSNDRTVDDLAVSNFSPTQLDAILAVPGATKPTVNQLPFSVAYHPQNILEYNTKRDIFVQSWSPLSKVLRRYGPELGSIGKNYGKSAAQVGLRFIVQSGAGFCTQSSSEEHFVEDLNVFDFKLTDDEMSKLYQLAA</sequence>
<dbReference type="InterPro" id="IPR023210">
    <property type="entry name" value="NADP_OxRdtase_dom"/>
</dbReference>
<dbReference type="InterPro" id="IPR036812">
    <property type="entry name" value="NAD(P)_OxRdtase_dom_sf"/>
</dbReference>
<keyword evidence="2" id="KW-0521">NADP</keyword>
<keyword evidence="7" id="KW-1185">Reference proteome</keyword>
<name>A0ABD3PVC7_9STRA</name>
<evidence type="ECO:0000256" key="2">
    <source>
        <dbReference type="ARBA" id="ARBA00022857"/>
    </source>
</evidence>
<dbReference type="SUPFAM" id="SSF51430">
    <property type="entry name" value="NAD(P)-linked oxidoreductase"/>
    <property type="match status" value="1"/>
</dbReference>
<comment type="similarity">
    <text evidence="1">Belongs to the aldo/keto reductase family.</text>
</comment>
<protein>
    <recommendedName>
        <fullName evidence="5">NADP-dependent oxidoreductase domain-containing protein</fullName>
    </recommendedName>
</protein>
<dbReference type="CDD" id="cd19071">
    <property type="entry name" value="AKR_AKR1-5-like"/>
    <property type="match status" value="1"/>
</dbReference>
<comment type="caution">
    <text evidence="6">The sequence shown here is derived from an EMBL/GenBank/DDBJ whole genome shotgun (WGS) entry which is preliminary data.</text>
</comment>
<organism evidence="6 7">
    <name type="scientific">Cyclotella atomus</name>
    <dbReference type="NCBI Taxonomy" id="382360"/>
    <lineage>
        <taxon>Eukaryota</taxon>
        <taxon>Sar</taxon>
        <taxon>Stramenopiles</taxon>
        <taxon>Ochrophyta</taxon>
        <taxon>Bacillariophyta</taxon>
        <taxon>Coscinodiscophyceae</taxon>
        <taxon>Thalassiosirophycidae</taxon>
        <taxon>Stephanodiscales</taxon>
        <taxon>Stephanodiscaceae</taxon>
        <taxon>Cyclotella</taxon>
    </lineage>
</organism>
<evidence type="ECO:0000256" key="3">
    <source>
        <dbReference type="ARBA" id="ARBA00023002"/>
    </source>
</evidence>
<dbReference type="GO" id="GO:0016616">
    <property type="term" value="F:oxidoreductase activity, acting on the CH-OH group of donors, NAD or NADP as acceptor"/>
    <property type="evidence" value="ECO:0007669"/>
    <property type="project" value="UniProtKB-ARBA"/>
</dbReference>
<feature type="signal peptide" evidence="4">
    <location>
        <begin position="1"/>
        <end position="22"/>
    </location>
</feature>
<dbReference type="PRINTS" id="PR00069">
    <property type="entry name" value="ALDKETRDTASE"/>
</dbReference>
<feature type="domain" description="NADP-dependent oxidoreductase" evidence="5">
    <location>
        <begin position="86"/>
        <end position="332"/>
    </location>
</feature>
<evidence type="ECO:0000256" key="1">
    <source>
        <dbReference type="ARBA" id="ARBA00007905"/>
    </source>
</evidence>
<feature type="chain" id="PRO_5044808426" description="NADP-dependent oxidoreductase domain-containing protein" evidence="4">
    <location>
        <begin position="23"/>
        <end position="334"/>
    </location>
</feature>
<dbReference type="InterPro" id="IPR020471">
    <property type="entry name" value="AKR"/>
</dbReference>
<evidence type="ECO:0000313" key="6">
    <source>
        <dbReference type="EMBL" id="KAL3792010.1"/>
    </source>
</evidence>
<dbReference type="Pfam" id="PF00248">
    <property type="entry name" value="Aldo_ket_red"/>
    <property type="match status" value="1"/>
</dbReference>
<dbReference type="Proteomes" id="UP001530400">
    <property type="component" value="Unassembled WGS sequence"/>
</dbReference>
<evidence type="ECO:0000256" key="4">
    <source>
        <dbReference type="SAM" id="SignalP"/>
    </source>
</evidence>
<dbReference type="Gene3D" id="3.20.20.100">
    <property type="entry name" value="NADP-dependent oxidoreductase domain"/>
    <property type="match status" value="1"/>
</dbReference>
<keyword evidence="3" id="KW-0560">Oxidoreductase</keyword>
<dbReference type="PANTHER" id="PTHR43827:SF3">
    <property type="entry name" value="NADP-DEPENDENT OXIDOREDUCTASE DOMAIN-CONTAINING PROTEIN"/>
    <property type="match status" value="1"/>
</dbReference>
<dbReference type="AlphaFoldDB" id="A0ABD3PVC7"/>
<proteinExistence type="inferred from homology"/>
<accession>A0ABD3PVC7</accession>
<keyword evidence="4" id="KW-0732">Signal</keyword>
<gene>
    <name evidence="6" type="ORF">ACHAWO_012612</name>
</gene>
<dbReference type="PANTHER" id="PTHR43827">
    <property type="entry name" value="2,5-DIKETO-D-GLUCONIC ACID REDUCTASE"/>
    <property type="match status" value="1"/>
</dbReference>